<evidence type="ECO:0000313" key="2">
    <source>
        <dbReference type="EMBL" id="QOW21840.1"/>
    </source>
</evidence>
<proteinExistence type="predicted"/>
<dbReference type="PANTHER" id="PTHR36109">
    <property type="entry name" value="MEMBRANE PROTEIN-RELATED"/>
    <property type="match status" value="1"/>
</dbReference>
<evidence type="ECO:0008006" key="4">
    <source>
        <dbReference type="Google" id="ProtNLM"/>
    </source>
</evidence>
<dbReference type="InterPro" id="IPR052948">
    <property type="entry name" value="Low_temp-induced_all0457"/>
</dbReference>
<organism evidence="2 3">
    <name type="scientific">Novilysobacter avium</name>
    <dbReference type="NCBI Taxonomy" id="2781023"/>
    <lineage>
        <taxon>Bacteria</taxon>
        <taxon>Pseudomonadati</taxon>
        <taxon>Pseudomonadota</taxon>
        <taxon>Gammaproteobacteria</taxon>
        <taxon>Lysobacterales</taxon>
        <taxon>Lysobacteraceae</taxon>
        <taxon>Novilysobacter</taxon>
    </lineage>
</organism>
<keyword evidence="3" id="KW-1185">Reference proteome</keyword>
<dbReference type="PANTHER" id="PTHR36109:SF2">
    <property type="entry name" value="MEMBRANE PROTEIN"/>
    <property type="match status" value="1"/>
</dbReference>
<keyword evidence="1" id="KW-0472">Membrane</keyword>
<dbReference type="RefSeq" id="WP_194034396.1">
    <property type="nucleotide sequence ID" value="NZ_CP063657.1"/>
</dbReference>
<name>A0A7S6UKE0_9GAMM</name>
<feature type="transmembrane region" description="Helical" evidence="1">
    <location>
        <begin position="59"/>
        <end position="81"/>
    </location>
</feature>
<protein>
    <recommendedName>
        <fullName evidence="4">DUF1269 domain-containing protein</fullName>
    </recommendedName>
</protein>
<feature type="transmembrane region" description="Helical" evidence="1">
    <location>
        <begin position="87"/>
        <end position="109"/>
    </location>
</feature>
<accession>A0A7S6UKE0</accession>
<dbReference type="EMBL" id="CP063657">
    <property type="protein sequence ID" value="QOW21840.1"/>
    <property type="molecule type" value="Genomic_DNA"/>
</dbReference>
<sequence length="158" mass="16167">MTERHVFCTPDINTASQVMAAARSSGIEDDNILLVARSDIELEQIPDQRKEADTDMLPAAARGVGYGAGAGLLAGLIAVAIPPVGITMAGAAAATLAGGAMGGWISALMGSSLPDPVRQQFEDRIEAGQILVILDGDEDVLEAAEPAIVSAGGNRLPF</sequence>
<reference evidence="2 3" key="1">
    <citation type="submission" date="2020-10" db="EMBL/GenBank/DDBJ databases">
        <title>complete genome sequencing of Lysobacter sp. H23M41.</title>
        <authorList>
            <person name="Bae J.-W."/>
            <person name="Lee S.-Y."/>
        </authorList>
    </citation>
    <scope>NUCLEOTIDE SEQUENCE [LARGE SCALE GENOMIC DNA]</scope>
    <source>
        <strain evidence="2 3">H23M41</strain>
    </source>
</reference>
<keyword evidence="1" id="KW-0812">Transmembrane</keyword>
<keyword evidence="1" id="KW-1133">Transmembrane helix</keyword>
<dbReference type="Proteomes" id="UP000593932">
    <property type="component" value="Chromosome"/>
</dbReference>
<evidence type="ECO:0000313" key="3">
    <source>
        <dbReference type="Proteomes" id="UP000593932"/>
    </source>
</evidence>
<evidence type="ECO:0000256" key="1">
    <source>
        <dbReference type="SAM" id="Phobius"/>
    </source>
</evidence>
<gene>
    <name evidence="2" type="ORF">INQ42_11540</name>
</gene>